<dbReference type="GO" id="GO:0006313">
    <property type="term" value="P:DNA transposition"/>
    <property type="evidence" value="ECO:0007669"/>
    <property type="project" value="UniProtKB-UniRule"/>
</dbReference>
<feature type="active site" evidence="11">
    <location>
        <position position="166"/>
    </location>
</feature>
<evidence type="ECO:0000256" key="10">
    <source>
        <dbReference type="ARBA" id="ARBA00023306"/>
    </source>
</evidence>
<keyword evidence="5 11" id="KW-0132">Cell division</keyword>
<evidence type="ECO:0000313" key="14">
    <source>
        <dbReference type="EMBL" id="SMC23155.1"/>
    </source>
</evidence>
<evidence type="ECO:0000256" key="8">
    <source>
        <dbReference type="ARBA" id="ARBA00023125"/>
    </source>
</evidence>
<keyword evidence="6 11" id="KW-0159">Chromosome partition</keyword>
<dbReference type="Proteomes" id="UP000192783">
    <property type="component" value="Unassembled WGS sequence"/>
</dbReference>
<evidence type="ECO:0000256" key="3">
    <source>
        <dbReference type="ARBA" id="ARBA00015810"/>
    </source>
</evidence>
<feature type="active site" evidence="11">
    <location>
        <position position="263"/>
    </location>
</feature>
<evidence type="ECO:0000256" key="1">
    <source>
        <dbReference type="ARBA" id="ARBA00004496"/>
    </source>
</evidence>
<dbReference type="Gene3D" id="1.10.150.130">
    <property type="match status" value="1"/>
</dbReference>
<dbReference type="Pfam" id="PF00589">
    <property type="entry name" value="Phage_integrase"/>
    <property type="match status" value="1"/>
</dbReference>
<dbReference type="NCBIfam" id="TIGR02225">
    <property type="entry name" value="recomb_XerD"/>
    <property type="match status" value="1"/>
</dbReference>
<dbReference type="PANTHER" id="PTHR30349:SF81">
    <property type="entry name" value="TYROSINE RECOMBINASE XERC"/>
    <property type="match status" value="1"/>
</dbReference>
<evidence type="ECO:0000256" key="7">
    <source>
        <dbReference type="ARBA" id="ARBA00022908"/>
    </source>
</evidence>
<dbReference type="PROSITE" id="PS51900">
    <property type="entry name" value="CB"/>
    <property type="match status" value="1"/>
</dbReference>
<feature type="active site" evidence="11">
    <location>
        <position position="142"/>
    </location>
</feature>
<dbReference type="InterPro" id="IPR050090">
    <property type="entry name" value="Tyrosine_recombinase_XerCD"/>
</dbReference>
<dbReference type="SUPFAM" id="SSF56349">
    <property type="entry name" value="DNA breaking-rejoining enzymes"/>
    <property type="match status" value="1"/>
</dbReference>
<dbReference type="PANTHER" id="PTHR30349">
    <property type="entry name" value="PHAGE INTEGRASE-RELATED"/>
    <property type="match status" value="1"/>
</dbReference>
<dbReference type="AlphaFoldDB" id="A0A1W1XGN3"/>
<dbReference type="InterPro" id="IPR002104">
    <property type="entry name" value="Integrase_catalytic"/>
</dbReference>
<dbReference type="NCBIfam" id="NF040815">
    <property type="entry name" value="recomb_XerA_Arch"/>
    <property type="match status" value="1"/>
</dbReference>
<name>A0A1W1XGN3_9BACT</name>
<dbReference type="Pfam" id="PF02899">
    <property type="entry name" value="Phage_int_SAM_1"/>
    <property type="match status" value="1"/>
</dbReference>
<dbReference type="PROSITE" id="PS51898">
    <property type="entry name" value="TYR_RECOMBINASE"/>
    <property type="match status" value="1"/>
</dbReference>
<keyword evidence="7 11" id="KW-0229">DNA integration</keyword>
<dbReference type="GO" id="GO:0051301">
    <property type="term" value="P:cell division"/>
    <property type="evidence" value="ECO:0007669"/>
    <property type="project" value="UniProtKB-KW"/>
</dbReference>
<comment type="function">
    <text evidence="11">Site-specific tyrosine recombinase, which acts by catalyzing the cutting and rejoining of the recombining DNA molecules. The XerC-XerD complex is essential to convert dimers of the bacterial chromosome into monomers to permit their segregation at cell division. It also contributes to the segregational stability of plasmids.</text>
</comment>
<proteinExistence type="inferred from homology"/>
<feature type="domain" description="Core-binding (CB)" evidence="13">
    <location>
        <begin position="1"/>
        <end position="81"/>
    </location>
</feature>
<evidence type="ECO:0000313" key="15">
    <source>
        <dbReference type="Proteomes" id="UP000192783"/>
    </source>
</evidence>
<dbReference type="HAMAP" id="MF_01808">
    <property type="entry name" value="Recomb_XerC_XerD"/>
    <property type="match status" value="1"/>
</dbReference>
<dbReference type="Gene3D" id="1.10.443.10">
    <property type="entry name" value="Intergrase catalytic core"/>
    <property type="match status" value="1"/>
</dbReference>
<feature type="active site" evidence="11">
    <location>
        <position position="240"/>
    </location>
</feature>
<evidence type="ECO:0000256" key="5">
    <source>
        <dbReference type="ARBA" id="ARBA00022618"/>
    </source>
</evidence>
<dbReference type="RefSeq" id="WP_245802391.1">
    <property type="nucleotide sequence ID" value="NZ_FWXF01000007.1"/>
</dbReference>
<evidence type="ECO:0000259" key="12">
    <source>
        <dbReference type="PROSITE" id="PS51898"/>
    </source>
</evidence>
<dbReference type="InterPro" id="IPR010998">
    <property type="entry name" value="Integrase_recombinase_N"/>
</dbReference>
<comment type="similarity">
    <text evidence="2 11">Belongs to the 'phage' integrase family. XerD subfamily.</text>
</comment>
<dbReference type="InterPro" id="IPR013762">
    <property type="entry name" value="Integrase-like_cat_sf"/>
</dbReference>
<keyword evidence="9 11" id="KW-0233">DNA recombination</keyword>
<keyword evidence="15" id="KW-1185">Reference proteome</keyword>
<comment type="subunit">
    <text evidence="11">Forms a cyclic heterotetrameric complex composed of two molecules of XerC and two molecules of XerD.</text>
</comment>
<dbReference type="CDD" id="cd00798">
    <property type="entry name" value="INT_XerDC_C"/>
    <property type="match status" value="1"/>
</dbReference>
<organism evidence="14 15">
    <name type="scientific">Desulfacinum hydrothermale DSM 13146</name>
    <dbReference type="NCBI Taxonomy" id="1121390"/>
    <lineage>
        <taxon>Bacteria</taxon>
        <taxon>Pseudomonadati</taxon>
        <taxon>Thermodesulfobacteriota</taxon>
        <taxon>Syntrophobacteria</taxon>
        <taxon>Syntrophobacterales</taxon>
        <taxon>Syntrophobacteraceae</taxon>
        <taxon>Desulfacinum</taxon>
    </lineage>
</organism>
<dbReference type="InterPro" id="IPR011010">
    <property type="entry name" value="DNA_brk_join_enz"/>
</dbReference>
<keyword evidence="8 11" id="KW-0238">DNA-binding</keyword>
<evidence type="ECO:0000256" key="9">
    <source>
        <dbReference type="ARBA" id="ARBA00023172"/>
    </source>
</evidence>
<dbReference type="GO" id="GO:0007059">
    <property type="term" value="P:chromosome segregation"/>
    <property type="evidence" value="ECO:0007669"/>
    <property type="project" value="UniProtKB-UniRule"/>
</dbReference>
<dbReference type="NCBIfam" id="NF001399">
    <property type="entry name" value="PRK00283.1"/>
    <property type="match status" value="1"/>
</dbReference>
<evidence type="ECO:0000256" key="11">
    <source>
        <dbReference type="HAMAP-Rule" id="MF_01807"/>
    </source>
</evidence>
<dbReference type="GO" id="GO:0003677">
    <property type="term" value="F:DNA binding"/>
    <property type="evidence" value="ECO:0007669"/>
    <property type="project" value="UniProtKB-UniRule"/>
</dbReference>
<dbReference type="InterPro" id="IPR023009">
    <property type="entry name" value="Tyrosine_recombinase_XerC/XerD"/>
</dbReference>
<dbReference type="STRING" id="1121390.SAMN02746041_01677"/>
<keyword evidence="4 11" id="KW-0963">Cytoplasm</keyword>
<dbReference type="InterPro" id="IPR004107">
    <property type="entry name" value="Integrase_SAM-like_N"/>
</dbReference>
<comment type="subcellular location">
    <subcellularLocation>
        <location evidence="1 11">Cytoplasm</location>
    </subcellularLocation>
</comment>
<dbReference type="InterPro" id="IPR011932">
    <property type="entry name" value="Recomb_XerD"/>
</dbReference>
<gene>
    <name evidence="11" type="primary">xerD</name>
    <name evidence="14" type="ORF">SAMN02746041_01677</name>
</gene>
<keyword evidence="10 11" id="KW-0131">Cell cycle</keyword>
<evidence type="ECO:0000256" key="2">
    <source>
        <dbReference type="ARBA" id="ARBA00010450"/>
    </source>
</evidence>
<evidence type="ECO:0000256" key="4">
    <source>
        <dbReference type="ARBA" id="ARBA00022490"/>
    </source>
</evidence>
<dbReference type="GO" id="GO:0009037">
    <property type="term" value="F:tyrosine-based site-specific recombinase activity"/>
    <property type="evidence" value="ECO:0007669"/>
    <property type="project" value="UniProtKB-UniRule"/>
</dbReference>
<feature type="active site" description="O-(3'-phospho-DNA)-tyrosine intermediate" evidence="11">
    <location>
        <position position="272"/>
    </location>
</feature>
<dbReference type="GO" id="GO:0005737">
    <property type="term" value="C:cytoplasm"/>
    <property type="evidence" value="ECO:0007669"/>
    <property type="project" value="UniProtKB-SubCell"/>
</dbReference>
<accession>A0A1W1XGN3</accession>
<reference evidence="14 15" key="1">
    <citation type="submission" date="2017-04" db="EMBL/GenBank/DDBJ databases">
        <authorList>
            <person name="Afonso C.L."/>
            <person name="Miller P.J."/>
            <person name="Scott M.A."/>
            <person name="Spackman E."/>
            <person name="Goraichik I."/>
            <person name="Dimitrov K.M."/>
            <person name="Suarez D.L."/>
            <person name="Swayne D.E."/>
        </authorList>
    </citation>
    <scope>NUCLEOTIDE SEQUENCE [LARGE SCALE GENOMIC DNA]</scope>
    <source>
        <strain evidence="14 15">DSM 13146</strain>
    </source>
</reference>
<sequence>MVDRFLTYLVAERRLSANTVRAYAADLAHATDYLSQRGAKSWRDVESEALFGYFRQGLQGLSPRTRARRLAAVRSFFRYLESKDLIEKNVASRIAFPKIPASLPKVLSGEQVEAILQMPDPGTPLGMRDRAILEILYATGLRVSELVELRFSQINLEAGFLIVRGKGDKERLVPLGEWALEALKTYLDRGRPRLAGREDRDVIFLNAQGRRLSRQGVWKMVKKYAVRAGVSKTVSPHVLRHSFATHLLENGADLRSLQVMLGHADISTTQIYTAVARERLKRLHQIHHPRG</sequence>
<feature type="active site" evidence="11">
    <location>
        <position position="237"/>
    </location>
</feature>
<evidence type="ECO:0000256" key="6">
    <source>
        <dbReference type="ARBA" id="ARBA00022829"/>
    </source>
</evidence>
<dbReference type="EMBL" id="FWXF01000007">
    <property type="protein sequence ID" value="SMC23155.1"/>
    <property type="molecule type" value="Genomic_DNA"/>
</dbReference>
<dbReference type="HAMAP" id="MF_01807">
    <property type="entry name" value="Recomb_XerD"/>
    <property type="match status" value="1"/>
</dbReference>
<dbReference type="InterPro" id="IPR044068">
    <property type="entry name" value="CB"/>
</dbReference>
<evidence type="ECO:0000259" key="13">
    <source>
        <dbReference type="PROSITE" id="PS51900"/>
    </source>
</evidence>
<feature type="domain" description="Tyr recombinase" evidence="12">
    <location>
        <begin position="102"/>
        <end position="285"/>
    </location>
</feature>
<protein>
    <recommendedName>
        <fullName evidence="3 11">Tyrosine recombinase XerD</fullName>
    </recommendedName>
</protein>